<accession>A0AAE0GXL0</accession>
<feature type="domain" description="Ubiquitin-like" evidence="1">
    <location>
        <begin position="223"/>
        <end position="316"/>
    </location>
</feature>
<organism evidence="2 3">
    <name type="scientific">Cymbomonas tetramitiformis</name>
    <dbReference type="NCBI Taxonomy" id="36881"/>
    <lineage>
        <taxon>Eukaryota</taxon>
        <taxon>Viridiplantae</taxon>
        <taxon>Chlorophyta</taxon>
        <taxon>Pyramimonadophyceae</taxon>
        <taxon>Pyramimonadales</taxon>
        <taxon>Pyramimonadaceae</taxon>
        <taxon>Cymbomonas</taxon>
    </lineage>
</organism>
<comment type="caution">
    <text evidence="2">The sequence shown here is derived from an EMBL/GenBank/DDBJ whole genome shotgun (WGS) entry which is preliminary data.</text>
</comment>
<name>A0AAE0GXL0_9CHLO</name>
<dbReference type="CDD" id="cd17039">
    <property type="entry name" value="Ubl_ubiquitin_like"/>
    <property type="match status" value="1"/>
</dbReference>
<dbReference type="PROSITE" id="PS50053">
    <property type="entry name" value="UBIQUITIN_2"/>
    <property type="match status" value="1"/>
</dbReference>
<reference evidence="2 3" key="1">
    <citation type="journal article" date="2015" name="Genome Biol. Evol.">
        <title>Comparative Genomics of a Bacterivorous Green Alga Reveals Evolutionary Causalities and Consequences of Phago-Mixotrophic Mode of Nutrition.</title>
        <authorList>
            <person name="Burns J.A."/>
            <person name="Paasch A."/>
            <person name="Narechania A."/>
            <person name="Kim E."/>
        </authorList>
    </citation>
    <scope>NUCLEOTIDE SEQUENCE [LARGE SCALE GENOMIC DNA]</scope>
    <source>
        <strain evidence="2 3">PLY_AMNH</strain>
    </source>
</reference>
<sequence length="316" mass="36400">MSINPLVPLDNELAGWRRTIVLEDEKEHQVCRDASIMYKHDSLVAVAKGFMRTEVFGIYVSKHYPHCEGKSDEWVVSYLIYNYVHFMALIKGYVKHDLYQNMVPPHMLDCIWSHHLLDNRGYNKFCMDNIGQILYRVVSFDGYEGLFKVSQTINAYHQSAQYRETMDQLYKNGLWWNELESLQGNSMIQRSNTASRVRRASQTLDASAVNESAHKRVRTKKTFKVHIKQVSGRDVHMDVSEGMTVDDVAEHVYAELGIPLDVFKLVYKGCLVYNKRLSDDGKSWVHIRGANSTLTLGYLGIEDDATFMLVLDLRGC</sequence>
<keyword evidence="3" id="KW-1185">Reference proteome</keyword>
<dbReference type="InterPro" id="IPR000626">
    <property type="entry name" value="Ubiquitin-like_dom"/>
</dbReference>
<gene>
    <name evidence="2" type="ORF">CYMTET_6432</name>
</gene>
<evidence type="ECO:0000313" key="2">
    <source>
        <dbReference type="EMBL" id="KAK3285971.1"/>
    </source>
</evidence>
<dbReference type="EMBL" id="LGRX02001537">
    <property type="protein sequence ID" value="KAK3285971.1"/>
    <property type="molecule type" value="Genomic_DNA"/>
</dbReference>
<dbReference type="Proteomes" id="UP001190700">
    <property type="component" value="Unassembled WGS sequence"/>
</dbReference>
<dbReference type="SUPFAM" id="SSF54236">
    <property type="entry name" value="Ubiquitin-like"/>
    <property type="match status" value="1"/>
</dbReference>
<proteinExistence type="predicted"/>
<evidence type="ECO:0000259" key="1">
    <source>
        <dbReference type="PROSITE" id="PS50053"/>
    </source>
</evidence>
<dbReference type="Gene3D" id="3.10.20.90">
    <property type="entry name" value="Phosphatidylinositol 3-kinase Catalytic Subunit, Chain A, domain 1"/>
    <property type="match status" value="1"/>
</dbReference>
<dbReference type="InterPro" id="IPR029071">
    <property type="entry name" value="Ubiquitin-like_domsf"/>
</dbReference>
<protein>
    <recommendedName>
        <fullName evidence="1">Ubiquitin-like domain-containing protein</fullName>
    </recommendedName>
</protein>
<evidence type="ECO:0000313" key="3">
    <source>
        <dbReference type="Proteomes" id="UP001190700"/>
    </source>
</evidence>
<dbReference type="AlphaFoldDB" id="A0AAE0GXL0"/>